<dbReference type="AlphaFoldDB" id="A0A0H1RAY4"/>
<proteinExistence type="predicted"/>
<evidence type="ECO:0000313" key="2">
    <source>
        <dbReference type="EMBL" id="KLK89772.1"/>
    </source>
</evidence>
<sequence length="111" mass="11908">MIGAVAFLLISPYAYDYDLPIYGIGIALLMPDILRLGRPLEQALVFGLSIATGGFGLLLSQLKLTLSTEDMYLAVAGLTLAATLGLLWRILNRAHPDASHHEPATFVAQNA</sequence>
<reference evidence="2 3" key="1">
    <citation type="submission" date="2015-05" db="EMBL/GenBank/DDBJ databases">
        <title>Draft genome sequence of Microvirga vignae strain BR3299, a novel nitrogen fixing bacteria isolated from Brazil semi-aired region.</title>
        <authorList>
            <person name="Zilli J.E."/>
            <person name="Passos S.R."/>
            <person name="Leite J."/>
            <person name="Baldani J.I."/>
            <person name="Xavier G.R."/>
            <person name="Rumjaneck N.G."/>
            <person name="Simoes-Araujo J.L."/>
        </authorList>
    </citation>
    <scope>NUCLEOTIDE SEQUENCE [LARGE SCALE GENOMIC DNA]</scope>
    <source>
        <strain evidence="2 3">BR3299</strain>
    </source>
</reference>
<dbReference type="RefSeq" id="WP_047192601.1">
    <property type="nucleotide sequence ID" value="NZ_LCYG01000122.1"/>
</dbReference>
<feature type="transmembrane region" description="Helical" evidence="1">
    <location>
        <begin position="71"/>
        <end position="91"/>
    </location>
</feature>
<dbReference type="Proteomes" id="UP000035489">
    <property type="component" value="Unassembled WGS sequence"/>
</dbReference>
<organism evidence="2 3">
    <name type="scientific">Microvirga vignae</name>
    <dbReference type="NCBI Taxonomy" id="1225564"/>
    <lineage>
        <taxon>Bacteria</taxon>
        <taxon>Pseudomonadati</taxon>
        <taxon>Pseudomonadota</taxon>
        <taxon>Alphaproteobacteria</taxon>
        <taxon>Hyphomicrobiales</taxon>
        <taxon>Methylobacteriaceae</taxon>
        <taxon>Microvirga</taxon>
    </lineage>
</organism>
<name>A0A0H1RAY4_9HYPH</name>
<protein>
    <submittedName>
        <fullName evidence="2">Uncharacterized protein</fullName>
    </submittedName>
</protein>
<keyword evidence="3" id="KW-1185">Reference proteome</keyword>
<feature type="transmembrane region" description="Helical" evidence="1">
    <location>
        <begin position="40"/>
        <end position="59"/>
    </location>
</feature>
<dbReference type="OrthoDB" id="8962112at2"/>
<dbReference type="EMBL" id="LCYG01000122">
    <property type="protein sequence ID" value="KLK89772.1"/>
    <property type="molecule type" value="Genomic_DNA"/>
</dbReference>
<accession>A0A0H1RAY4</accession>
<keyword evidence="1" id="KW-0472">Membrane</keyword>
<dbReference type="STRING" id="1225564.AA309_29490"/>
<comment type="caution">
    <text evidence="2">The sequence shown here is derived from an EMBL/GenBank/DDBJ whole genome shotgun (WGS) entry which is preliminary data.</text>
</comment>
<dbReference type="PATRIC" id="fig|1225564.3.peg.629"/>
<gene>
    <name evidence="2" type="ORF">AA309_29490</name>
</gene>
<evidence type="ECO:0000256" key="1">
    <source>
        <dbReference type="SAM" id="Phobius"/>
    </source>
</evidence>
<evidence type="ECO:0000313" key="3">
    <source>
        <dbReference type="Proteomes" id="UP000035489"/>
    </source>
</evidence>
<keyword evidence="1" id="KW-0812">Transmembrane</keyword>
<keyword evidence="1" id="KW-1133">Transmembrane helix</keyword>